<dbReference type="Pfam" id="PF02557">
    <property type="entry name" value="VanY"/>
    <property type="match status" value="1"/>
</dbReference>
<dbReference type="InterPro" id="IPR052179">
    <property type="entry name" value="DD-CPase-like"/>
</dbReference>
<keyword evidence="1" id="KW-1133">Transmembrane helix</keyword>
<protein>
    <submittedName>
        <fullName evidence="3">M15 family metallopeptidase</fullName>
    </submittedName>
</protein>
<dbReference type="RefSeq" id="WP_118565342.1">
    <property type="nucleotide sequence ID" value="NZ_JAODBU010000003.1"/>
</dbReference>
<dbReference type="SUPFAM" id="SSF55166">
    <property type="entry name" value="Hedgehog/DD-peptidase"/>
    <property type="match status" value="1"/>
</dbReference>
<reference evidence="3" key="1">
    <citation type="submission" date="2022-09" db="EMBL/GenBank/DDBJ databases">
        <title>Eubacterium sp. LFL-14 isolated from human feces.</title>
        <authorList>
            <person name="Liu F."/>
        </authorList>
    </citation>
    <scope>NUCLEOTIDE SEQUENCE</scope>
    <source>
        <strain evidence="3">LFL-14</strain>
    </source>
</reference>
<dbReference type="InterPro" id="IPR058193">
    <property type="entry name" value="VanY/YodJ_core_dom"/>
</dbReference>
<dbReference type="PANTHER" id="PTHR34385:SF1">
    <property type="entry name" value="PEPTIDOGLYCAN L-ALANYL-D-GLUTAMATE ENDOPEPTIDASE CWLK"/>
    <property type="match status" value="1"/>
</dbReference>
<feature type="domain" description="D-alanyl-D-alanine carboxypeptidase-like core" evidence="2">
    <location>
        <begin position="109"/>
        <end position="245"/>
    </location>
</feature>
<comment type="caution">
    <text evidence="3">The sequence shown here is derived from an EMBL/GenBank/DDBJ whole genome shotgun (WGS) entry which is preliminary data.</text>
</comment>
<evidence type="ECO:0000313" key="3">
    <source>
        <dbReference type="EMBL" id="MCT7398215.1"/>
    </source>
</evidence>
<organism evidence="3 4">
    <name type="scientific">Eubacterium album</name>
    <dbReference type="NCBI Taxonomy" id="2978477"/>
    <lineage>
        <taxon>Bacteria</taxon>
        <taxon>Bacillati</taxon>
        <taxon>Bacillota</taxon>
        <taxon>Clostridia</taxon>
        <taxon>Eubacteriales</taxon>
        <taxon>Eubacteriaceae</taxon>
        <taxon>Eubacterium</taxon>
    </lineage>
</organism>
<evidence type="ECO:0000256" key="1">
    <source>
        <dbReference type="SAM" id="Phobius"/>
    </source>
</evidence>
<keyword evidence="1" id="KW-0472">Membrane</keyword>
<dbReference type="InterPro" id="IPR009045">
    <property type="entry name" value="Zn_M74/Hedgehog-like"/>
</dbReference>
<dbReference type="EMBL" id="JAODBU010000003">
    <property type="protein sequence ID" value="MCT7398215.1"/>
    <property type="molecule type" value="Genomic_DNA"/>
</dbReference>
<evidence type="ECO:0000259" key="2">
    <source>
        <dbReference type="Pfam" id="PF02557"/>
    </source>
</evidence>
<keyword evidence="1" id="KW-0812">Transmembrane</keyword>
<feature type="transmembrane region" description="Helical" evidence="1">
    <location>
        <begin position="31"/>
        <end position="52"/>
    </location>
</feature>
<evidence type="ECO:0000313" key="4">
    <source>
        <dbReference type="Proteomes" id="UP001431199"/>
    </source>
</evidence>
<dbReference type="CDD" id="cd14852">
    <property type="entry name" value="LD-carboxypeptidase"/>
    <property type="match status" value="1"/>
</dbReference>
<proteinExistence type="predicted"/>
<dbReference type="Proteomes" id="UP001431199">
    <property type="component" value="Unassembled WGS sequence"/>
</dbReference>
<sequence>MYTSENGYKIRKEKERGNEIKKLRKSKLKKCIGVLGILIALIIITGCVNNFGKFVITKNNVRAANKNEKTIETTKPSKKSDWKLILVNYQNKINSDTKIDVVQLKNGQAIDKRCYEELQQMMDDCRDEGLDPIICSSYRSHRKQKILYEQKIYDLLNEGYSQTKAKNEAATVVAIPGTSEHEIGLAVDIVDDNYQMLENEQENTPVQKWLMKNCWKYGFILRYPENKKKITGVIYEPWHYRYVGKTAAKEIMSKGICLEEYLDE</sequence>
<gene>
    <name evidence="3" type="ORF">N5B56_03810</name>
</gene>
<dbReference type="PANTHER" id="PTHR34385">
    <property type="entry name" value="D-ALANYL-D-ALANINE CARBOXYPEPTIDASE"/>
    <property type="match status" value="1"/>
</dbReference>
<name>A0ABT2LY43_9FIRM</name>
<accession>A0ABT2LY43</accession>
<dbReference type="Gene3D" id="3.30.1380.10">
    <property type="match status" value="1"/>
</dbReference>
<keyword evidence="4" id="KW-1185">Reference proteome</keyword>
<dbReference type="InterPro" id="IPR003709">
    <property type="entry name" value="VanY-like_core_dom"/>
</dbReference>